<dbReference type="InterPro" id="IPR035584">
    <property type="entry name" value="PurF_N"/>
</dbReference>
<gene>
    <name evidence="9" type="primary">purF_29</name>
    <name evidence="9" type="ORF">SDC9_53862</name>
</gene>
<keyword evidence="4 9" id="KW-0328">Glycosyltransferase</keyword>
<proteinExistence type="inferred from homology"/>
<comment type="similarity">
    <text evidence="2">In the C-terminal section; belongs to the purine/pyrimidine phosphoribosyltransferase family.</text>
</comment>
<dbReference type="GO" id="GO:0009113">
    <property type="term" value="P:purine nucleobase biosynthetic process"/>
    <property type="evidence" value="ECO:0007669"/>
    <property type="project" value="InterPro"/>
</dbReference>
<dbReference type="EC" id="2.4.2.14" evidence="3"/>
<dbReference type="SUPFAM" id="SSF53271">
    <property type="entry name" value="PRTase-like"/>
    <property type="match status" value="1"/>
</dbReference>
<evidence type="ECO:0000256" key="1">
    <source>
        <dbReference type="ARBA" id="ARBA00005209"/>
    </source>
</evidence>
<dbReference type="InterPro" id="IPR000836">
    <property type="entry name" value="PRTase_dom"/>
</dbReference>
<evidence type="ECO:0000256" key="3">
    <source>
        <dbReference type="ARBA" id="ARBA00011941"/>
    </source>
</evidence>
<dbReference type="InterPro" id="IPR005854">
    <property type="entry name" value="PurF"/>
</dbReference>
<dbReference type="HAMAP" id="MF_01931">
    <property type="entry name" value="PurF"/>
    <property type="match status" value="1"/>
</dbReference>
<keyword evidence="5 9" id="KW-0808">Transferase</keyword>
<dbReference type="InterPro" id="IPR029055">
    <property type="entry name" value="Ntn_hydrolases_N"/>
</dbReference>
<evidence type="ECO:0000259" key="8">
    <source>
        <dbReference type="PROSITE" id="PS51278"/>
    </source>
</evidence>
<keyword evidence="7" id="KW-0315">Glutamine amidotransferase</keyword>
<sequence length="479" mass="52123">MSHIHEECGVFGIYSPVTNGVAATTYYGLFALQHRGQESCGIVVNDDGIFRTYKDLGLVNDVFTPEVIAGLGQGNMAIGHVRYGTTGGNERINSQPIVVNHIKGRMALAHNGNLVNSYELREELELSGSIFHTTSDTEVISYIITKERLQSASIEEAVSRAMYRVKGAYSLVIMSPAKLIAVRDAHGFRPLCYGKTEDGRYIIASESCALDAVGAAFIRDLRPGEILVIDKNGTRSLTEHCNTAPPSLCVFEYIYFARPDSVIDGCSVHAARLRAGSFLALEHPVQADVVVGVPDSGLDAAIGYSRQSGIPYGIGLIKNKYIGRTFIAPGQKIREDKVKIKLNPVAETVRGKRVVLIDDSIVRGTTSSHIVKLLRDAGAREVHMRVSAPPFLNACYYGTDIDSQENLIACHHTVEETAALIGVDSLGYLSVEHARLLAAGDRGTGYCAACFDAKYPTEIPAQTNKNRFERKISEKKVSE</sequence>
<dbReference type="Gene3D" id="3.60.20.10">
    <property type="entry name" value="Glutamine Phosphoribosylpyrophosphate, subunit 1, domain 1"/>
    <property type="match status" value="1"/>
</dbReference>
<dbReference type="CDD" id="cd00715">
    <property type="entry name" value="GPATase_N"/>
    <property type="match status" value="1"/>
</dbReference>
<dbReference type="EMBL" id="VSSQ01001349">
    <property type="protein sequence ID" value="MPM07556.1"/>
    <property type="molecule type" value="Genomic_DNA"/>
</dbReference>
<dbReference type="PIRSF" id="PIRSF000485">
    <property type="entry name" value="Amd_phspho_trans"/>
    <property type="match status" value="1"/>
</dbReference>
<dbReference type="Pfam" id="PF13537">
    <property type="entry name" value="GATase_7"/>
    <property type="match status" value="1"/>
</dbReference>
<dbReference type="Pfam" id="PF00156">
    <property type="entry name" value="Pribosyltran"/>
    <property type="match status" value="1"/>
</dbReference>
<organism evidence="9">
    <name type="scientific">bioreactor metagenome</name>
    <dbReference type="NCBI Taxonomy" id="1076179"/>
    <lineage>
        <taxon>unclassified sequences</taxon>
        <taxon>metagenomes</taxon>
        <taxon>ecological metagenomes</taxon>
    </lineage>
</organism>
<name>A0A644WUF2_9ZZZZ</name>
<keyword evidence="6" id="KW-0658">Purine biosynthesis</keyword>
<accession>A0A644WUF2</accession>
<dbReference type="InterPro" id="IPR017932">
    <property type="entry name" value="GATase_2_dom"/>
</dbReference>
<protein>
    <recommendedName>
        <fullName evidence="3">amidophosphoribosyltransferase</fullName>
        <ecNumber evidence="3">2.4.2.14</ecNumber>
    </recommendedName>
</protein>
<dbReference type="SUPFAM" id="SSF56235">
    <property type="entry name" value="N-terminal nucleophile aminohydrolases (Ntn hydrolases)"/>
    <property type="match status" value="1"/>
</dbReference>
<dbReference type="PROSITE" id="PS51278">
    <property type="entry name" value="GATASE_TYPE_2"/>
    <property type="match status" value="1"/>
</dbReference>
<dbReference type="InterPro" id="IPR029057">
    <property type="entry name" value="PRTase-like"/>
</dbReference>
<dbReference type="NCBIfam" id="TIGR01134">
    <property type="entry name" value="purF"/>
    <property type="match status" value="1"/>
</dbReference>
<dbReference type="PANTHER" id="PTHR11907">
    <property type="entry name" value="AMIDOPHOSPHORIBOSYLTRANSFERASE"/>
    <property type="match status" value="1"/>
</dbReference>
<comment type="caution">
    <text evidence="9">The sequence shown here is derived from an EMBL/GenBank/DDBJ whole genome shotgun (WGS) entry which is preliminary data.</text>
</comment>
<dbReference type="GO" id="GO:0004044">
    <property type="term" value="F:amidophosphoribosyltransferase activity"/>
    <property type="evidence" value="ECO:0007669"/>
    <property type="project" value="UniProtKB-EC"/>
</dbReference>
<dbReference type="GO" id="GO:0006189">
    <property type="term" value="P:'de novo' IMP biosynthetic process"/>
    <property type="evidence" value="ECO:0007669"/>
    <property type="project" value="UniProtKB-UniPathway"/>
</dbReference>
<evidence type="ECO:0000256" key="7">
    <source>
        <dbReference type="ARBA" id="ARBA00022962"/>
    </source>
</evidence>
<comment type="pathway">
    <text evidence="1">Purine metabolism; IMP biosynthesis via de novo pathway; N(1)-(5-phospho-D-ribosyl)glycinamide from 5-phospho-alpha-D-ribose 1-diphosphate: step 1/2.</text>
</comment>
<dbReference type="UniPathway" id="UPA00074">
    <property type="reaction ID" value="UER00124"/>
</dbReference>
<evidence type="ECO:0000256" key="2">
    <source>
        <dbReference type="ARBA" id="ARBA00010138"/>
    </source>
</evidence>
<reference evidence="9" key="1">
    <citation type="submission" date="2019-08" db="EMBL/GenBank/DDBJ databases">
        <authorList>
            <person name="Kucharzyk K."/>
            <person name="Murdoch R.W."/>
            <person name="Higgins S."/>
            <person name="Loffler F."/>
        </authorList>
    </citation>
    <scope>NUCLEOTIDE SEQUENCE</scope>
</reference>
<evidence type="ECO:0000256" key="6">
    <source>
        <dbReference type="ARBA" id="ARBA00022755"/>
    </source>
</evidence>
<dbReference type="AlphaFoldDB" id="A0A644WUF2"/>
<dbReference type="CDD" id="cd06223">
    <property type="entry name" value="PRTases_typeI"/>
    <property type="match status" value="1"/>
</dbReference>
<evidence type="ECO:0000256" key="4">
    <source>
        <dbReference type="ARBA" id="ARBA00022676"/>
    </source>
</evidence>
<feature type="domain" description="Glutamine amidotransferase type-2" evidence="8">
    <location>
        <begin position="8"/>
        <end position="232"/>
    </location>
</feature>
<evidence type="ECO:0000313" key="9">
    <source>
        <dbReference type="EMBL" id="MPM07556.1"/>
    </source>
</evidence>
<dbReference type="Gene3D" id="3.40.50.2020">
    <property type="match status" value="1"/>
</dbReference>
<evidence type="ECO:0000256" key="5">
    <source>
        <dbReference type="ARBA" id="ARBA00022679"/>
    </source>
</evidence>